<dbReference type="GO" id="GO:0005524">
    <property type="term" value="F:ATP binding"/>
    <property type="evidence" value="ECO:0007669"/>
    <property type="project" value="UniProtKB-KW"/>
</dbReference>
<dbReference type="Gene3D" id="1.10.10.10">
    <property type="entry name" value="Winged helix-like DNA-binding domain superfamily/Winged helix DNA-binding domain"/>
    <property type="match status" value="1"/>
</dbReference>
<dbReference type="Pfam" id="PF09339">
    <property type="entry name" value="HTH_IclR"/>
    <property type="match status" value="1"/>
</dbReference>
<reference evidence="9" key="1">
    <citation type="submission" date="2022-01" db="EMBL/GenBank/DDBJ databases">
        <title>Complete genome of Methanomicrobium antiquum DSM 21220.</title>
        <authorList>
            <person name="Chen S.-C."/>
            <person name="You Y.-T."/>
            <person name="Zhou Y.-Z."/>
            <person name="Lai M.-C."/>
        </authorList>
    </citation>
    <scope>NUCLEOTIDE SEQUENCE</scope>
    <source>
        <strain evidence="9">DSM 21220</strain>
    </source>
</reference>
<evidence type="ECO:0000256" key="3">
    <source>
        <dbReference type="ARBA" id="ARBA00022553"/>
    </source>
</evidence>
<dbReference type="SUPFAM" id="SSF55874">
    <property type="entry name" value="ATPase domain of HSP90 chaperone/DNA topoisomerase II/histidine kinase"/>
    <property type="match status" value="1"/>
</dbReference>
<dbReference type="GeneID" id="79950965"/>
<dbReference type="GO" id="GO:0004673">
    <property type="term" value="F:protein histidine kinase activity"/>
    <property type="evidence" value="ECO:0007669"/>
    <property type="project" value="UniProtKB-EC"/>
</dbReference>
<dbReference type="Pfam" id="PF02518">
    <property type="entry name" value="HATPase_c"/>
    <property type="match status" value="1"/>
</dbReference>
<dbReference type="KEGG" id="manq:L1994_11155"/>
<dbReference type="AlphaFoldDB" id="A0AAF0FUD5"/>
<name>A0AAF0FUD5_9EURY</name>
<gene>
    <name evidence="9" type="ORF">L1994_11155</name>
</gene>
<organism evidence="9 10">
    <name type="scientific">Methanomicrobium antiquum</name>
    <dbReference type="NCBI Taxonomy" id="487686"/>
    <lineage>
        <taxon>Archaea</taxon>
        <taxon>Methanobacteriati</taxon>
        <taxon>Methanobacteriota</taxon>
        <taxon>Stenosarchaea group</taxon>
        <taxon>Methanomicrobia</taxon>
        <taxon>Methanomicrobiales</taxon>
        <taxon>Methanomicrobiaceae</taxon>
        <taxon>Methanomicrobium</taxon>
    </lineage>
</organism>
<dbReference type="SUPFAM" id="SSF46785">
    <property type="entry name" value="Winged helix' DNA-binding domain"/>
    <property type="match status" value="1"/>
</dbReference>
<evidence type="ECO:0000256" key="7">
    <source>
        <dbReference type="ARBA" id="ARBA00022840"/>
    </source>
</evidence>
<dbReference type="GO" id="GO:0003677">
    <property type="term" value="F:DNA binding"/>
    <property type="evidence" value="ECO:0007669"/>
    <property type="project" value="InterPro"/>
</dbReference>
<dbReference type="EC" id="2.7.13.3" evidence="2"/>
<accession>A0AAF0FUD5</accession>
<dbReference type="Gene3D" id="3.30.450.20">
    <property type="entry name" value="PAS domain"/>
    <property type="match status" value="1"/>
</dbReference>
<dbReference type="Proteomes" id="UP001218895">
    <property type="component" value="Chromosome"/>
</dbReference>
<evidence type="ECO:0000256" key="5">
    <source>
        <dbReference type="ARBA" id="ARBA00022741"/>
    </source>
</evidence>
<dbReference type="SUPFAM" id="SSF55785">
    <property type="entry name" value="PYP-like sensor domain (PAS domain)"/>
    <property type="match status" value="1"/>
</dbReference>
<dbReference type="EMBL" id="CP091092">
    <property type="protein sequence ID" value="WFN36683.1"/>
    <property type="molecule type" value="Genomic_DNA"/>
</dbReference>
<keyword evidence="4" id="KW-0808">Transferase</keyword>
<dbReference type="GO" id="GO:0006355">
    <property type="term" value="P:regulation of DNA-templated transcription"/>
    <property type="evidence" value="ECO:0007669"/>
    <property type="project" value="InterPro"/>
</dbReference>
<dbReference type="Gene3D" id="3.30.565.10">
    <property type="entry name" value="Histidine kinase-like ATPase, C-terminal domain"/>
    <property type="match status" value="1"/>
</dbReference>
<dbReference type="InterPro" id="IPR036390">
    <property type="entry name" value="WH_DNA-bd_sf"/>
</dbReference>
<evidence type="ECO:0000256" key="2">
    <source>
        <dbReference type="ARBA" id="ARBA00012438"/>
    </source>
</evidence>
<dbReference type="InterPro" id="IPR003594">
    <property type="entry name" value="HATPase_dom"/>
</dbReference>
<dbReference type="InterPro" id="IPR005471">
    <property type="entry name" value="Tscrpt_reg_IclR_N"/>
</dbReference>
<keyword evidence="3" id="KW-0597">Phosphoprotein</keyword>
<keyword evidence="6" id="KW-0418">Kinase</keyword>
<keyword evidence="7" id="KW-0067">ATP-binding</keyword>
<dbReference type="RefSeq" id="WP_278099520.1">
    <property type="nucleotide sequence ID" value="NZ_CP091092.1"/>
</dbReference>
<evidence type="ECO:0000313" key="9">
    <source>
        <dbReference type="EMBL" id="WFN36683.1"/>
    </source>
</evidence>
<dbReference type="PANTHER" id="PTHR41523">
    <property type="entry name" value="TWO-COMPONENT SYSTEM SENSOR PROTEIN"/>
    <property type="match status" value="1"/>
</dbReference>
<dbReference type="Pfam" id="PF13426">
    <property type="entry name" value="PAS_9"/>
    <property type="match status" value="1"/>
</dbReference>
<evidence type="ECO:0000259" key="8">
    <source>
        <dbReference type="PROSITE" id="PS50112"/>
    </source>
</evidence>
<keyword evidence="10" id="KW-1185">Reference proteome</keyword>
<evidence type="ECO:0000256" key="6">
    <source>
        <dbReference type="ARBA" id="ARBA00022777"/>
    </source>
</evidence>
<dbReference type="PROSITE" id="PS50112">
    <property type="entry name" value="PAS"/>
    <property type="match status" value="1"/>
</dbReference>
<dbReference type="PANTHER" id="PTHR41523:SF8">
    <property type="entry name" value="ETHYLENE RESPONSE SENSOR PROTEIN"/>
    <property type="match status" value="1"/>
</dbReference>
<comment type="catalytic activity">
    <reaction evidence="1">
        <text>ATP + protein L-histidine = ADP + protein N-phospho-L-histidine.</text>
        <dbReference type="EC" id="2.7.13.3"/>
    </reaction>
</comment>
<evidence type="ECO:0000256" key="1">
    <source>
        <dbReference type="ARBA" id="ARBA00000085"/>
    </source>
</evidence>
<dbReference type="InterPro" id="IPR011495">
    <property type="entry name" value="Sig_transdc_His_kin_sub2_dim/P"/>
</dbReference>
<dbReference type="InterPro" id="IPR036890">
    <property type="entry name" value="HATPase_C_sf"/>
</dbReference>
<dbReference type="Pfam" id="PF07568">
    <property type="entry name" value="HisKA_2"/>
    <property type="match status" value="1"/>
</dbReference>
<dbReference type="SMART" id="SM00387">
    <property type="entry name" value="HATPase_c"/>
    <property type="match status" value="1"/>
</dbReference>
<dbReference type="InterPro" id="IPR000014">
    <property type="entry name" value="PAS"/>
</dbReference>
<dbReference type="InterPro" id="IPR011991">
    <property type="entry name" value="ArsR-like_HTH"/>
</dbReference>
<dbReference type="NCBIfam" id="TIGR00229">
    <property type="entry name" value="sensory_box"/>
    <property type="match status" value="1"/>
</dbReference>
<dbReference type="CDD" id="cd00130">
    <property type="entry name" value="PAS"/>
    <property type="match status" value="1"/>
</dbReference>
<proteinExistence type="predicted"/>
<feature type="domain" description="PAS" evidence="8">
    <location>
        <begin position="70"/>
        <end position="114"/>
    </location>
</feature>
<dbReference type="CDD" id="cd00090">
    <property type="entry name" value="HTH_ARSR"/>
    <property type="match status" value="1"/>
</dbReference>
<protein>
    <recommendedName>
        <fullName evidence="2">histidine kinase</fullName>
        <ecNumber evidence="2">2.7.13.3</ecNumber>
    </recommendedName>
</protein>
<evidence type="ECO:0000256" key="4">
    <source>
        <dbReference type="ARBA" id="ARBA00022679"/>
    </source>
</evidence>
<sequence length="396" mass="44705">MSRQIEESKRELSRVMELLKEEPRGLSITDISRLLNMNRNSVSKYLNMLLISGHVDMRSIGVAKVYFLSHRVPISAMLDFSSDAILVLNSDQKIVQVNDNFLVFTGYERDEIMGIKLPESSLPVVSNAVVLKSINDLLRGFEDAREIEWEDDSGNYFFLVKLIPTVFDDGSPGITIILEDVSEIRKMLRDKERLIDQIHIRVRNNLQIISSILNIQASGIEDEPVKNVLGEAERRILALALVHKNLHQSPDQQHVSASDYIGNLVDDLRDSMKISLDIKVIVDMESVQIPFDIAIPFGLLINELLTNSFRHAFSDKNGGIVRISLEKTGDDNFILKFSDNGNGLPEGFDPYTSGSLGINLIRNLIERQMSGRMEVISDKGTVYEIKFKTDGLMRVK</sequence>
<evidence type="ECO:0000313" key="10">
    <source>
        <dbReference type="Proteomes" id="UP001218895"/>
    </source>
</evidence>
<keyword evidence="5" id="KW-0547">Nucleotide-binding</keyword>
<dbReference type="InterPro" id="IPR036388">
    <property type="entry name" value="WH-like_DNA-bd_sf"/>
</dbReference>
<dbReference type="InterPro" id="IPR035965">
    <property type="entry name" value="PAS-like_dom_sf"/>
</dbReference>